<dbReference type="PANTHER" id="PTHR44267">
    <property type="entry name" value="WD REPEAT-CONTAINING PROTEIN 43"/>
    <property type="match status" value="1"/>
</dbReference>
<feature type="domain" description="Small-subunit processome Utp12" evidence="5">
    <location>
        <begin position="172"/>
        <end position="275"/>
    </location>
</feature>
<feature type="compositionally biased region" description="Polar residues" evidence="4">
    <location>
        <begin position="44"/>
        <end position="56"/>
    </location>
</feature>
<evidence type="ECO:0000256" key="4">
    <source>
        <dbReference type="SAM" id="MobiDB-lite"/>
    </source>
</evidence>
<feature type="compositionally biased region" description="Polar residues" evidence="4">
    <location>
        <begin position="414"/>
        <end position="423"/>
    </location>
</feature>
<feature type="region of interest" description="Disordered" evidence="4">
    <location>
        <begin position="1"/>
        <end position="112"/>
    </location>
</feature>
<organism evidence="6 7">
    <name type="scientific">Oidiodendron maius (strain Zn)</name>
    <dbReference type="NCBI Taxonomy" id="913774"/>
    <lineage>
        <taxon>Eukaryota</taxon>
        <taxon>Fungi</taxon>
        <taxon>Dikarya</taxon>
        <taxon>Ascomycota</taxon>
        <taxon>Pezizomycotina</taxon>
        <taxon>Leotiomycetes</taxon>
        <taxon>Leotiomycetes incertae sedis</taxon>
        <taxon>Myxotrichaceae</taxon>
        <taxon>Oidiodendron</taxon>
    </lineage>
</organism>
<dbReference type="PANTHER" id="PTHR44267:SF1">
    <property type="entry name" value="WD REPEAT-CONTAINING PROTEIN 43"/>
    <property type="match status" value="1"/>
</dbReference>
<name>A0A0C3HJE7_OIDMZ</name>
<reference evidence="7" key="2">
    <citation type="submission" date="2015-01" db="EMBL/GenBank/DDBJ databases">
        <title>Evolutionary Origins and Diversification of the Mycorrhizal Mutualists.</title>
        <authorList>
            <consortium name="DOE Joint Genome Institute"/>
            <consortium name="Mycorrhizal Genomics Consortium"/>
            <person name="Kohler A."/>
            <person name="Kuo A."/>
            <person name="Nagy L.G."/>
            <person name="Floudas D."/>
            <person name="Copeland A."/>
            <person name="Barry K.W."/>
            <person name="Cichocki N."/>
            <person name="Veneault-Fourrey C."/>
            <person name="LaButti K."/>
            <person name="Lindquist E.A."/>
            <person name="Lipzen A."/>
            <person name="Lundell T."/>
            <person name="Morin E."/>
            <person name="Murat C."/>
            <person name="Riley R."/>
            <person name="Ohm R."/>
            <person name="Sun H."/>
            <person name="Tunlid A."/>
            <person name="Henrissat B."/>
            <person name="Grigoriev I.V."/>
            <person name="Hibbett D.S."/>
            <person name="Martin F."/>
        </authorList>
    </citation>
    <scope>NUCLEOTIDE SEQUENCE [LARGE SCALE GENOMIC DNA]</scope>
    <source>
        <strain evidence="7">Zn</strain>
    </source>
</reference>
<reference evidence="6 7" key="1">
    <citation type="submission" date="2014-04" db="EMBL/GenBank/DDBJ databases">
        <authorList>
            <consortium name="DOE Joint Genome Institute"/>
            <person name="Kuo A."/>
            <person name="Martino E."/>
            <person name="Perotto S."/>
            <person name="Kohler A."/>
            <person name="Nagy L.G."/>
            <person name="Floudas D."/>
            <person name="Copeland A."/>
            <person name="Barry K.W."/>
            <person name="Cichocki N."/>
            <person name="Veneault-Fourrey C."/>
            <person name="LaButti K."/>
            <person name="Lindquist E.A."/>
            <person name="Lipzen A."/>
            <person name="Lundell T."/>
            <person name="Morin E."/>
            <person name="Murat C."/>
            <person name="Sun H."/>
            <person name="Tunlid A."/>
            <person name="Henrissat B."/>
            <person name="Grigoriev I.V."/>
            <person name="Hibbett D.S."/>
            <person name="Martin F."/>
            <person name="Nordberg H.P."/>
            <person name="Cantor M.N."/>
            <person name="Hua S.X."/>
        </authorList>
    </citation>
    <scope>NUCLEOTIDE SEQUENCE [LARGE SCALE GENOMIC DNA]</scope>
    <source>
        <strain evidence="6 7">Zn</strain>
    </source>
</reference>
<dbReference type="STRING" id="913774.A0A0C3HJE7"/>
<dbReference type="EMBL" id="KN832874">
    <property type="protein sequence ID" value="KIN02477.1"/>
    <property type="molecule type" value="Genomic_DNA"/>
</dbReference>
<keyword evidence="2" id="KW-0539">Nucleus</keyword>
<accession>A0A0C3HJE7</accession>
<feature type="region of interest" description="Disordered" evidence="4">
    <location>
        <begin position="282"/>
        <end position="423"/>
    </location>
</feature>
<evidence type="ECO:0000256" key="3">
    <source>
        <dbReference type="ARBA" id="ARBA00038335"/>
    </source>
</evidence>
<dbReference type="Proteomes" id="UP000054321">
    <property type="component" value="Unassembled WGS sequence"/>
</dbReference>
<evidence type="ECO:0000256" key="1">
    <source>
        <dbReference type="ARBA" id="ARBA00004123"/>
    </source>
</evidence>
<dbReference type="AlphaFoldDB" id="A0A0C3HJE7"/>
<dbReference type="InParanoid" id="A0A0C3HJE7"/>
<feature type="compositionally biased region" description="Acidic residues" evidence="4">
    <location>
        <begin position="354"/>
        <end position="405"/>
    </location>
</feature>
<protein>
    <recommendedName>
        <fullName evidence="5">Small-subunit processome Utp12 domain-containing protein</fullName>
    </recommendedName>
</protein>
<dbReference type="Pfam" id="PF04003">
    <property type="entry name" value="Utp12"/>
    <property type="match status" value="1"/>
</dbReference>
<dbReference type="OrthoDB" id="30195at2759"/>
<evidence type="ECO:0000256" key="2">
    <source>
        <dbReference type="ARBA" id="ARBA00023242"/>
    </source>
</evidence>
<dbReference type="InterPro" id="IPR052414">
    <property type="entry name" value="U3_snoRNA-assoc_WDR"/>
</dbReference>
<dbReference type="GO" id="GO:0005730">
    <property type="term" value="C:nucleolus"/>
    <property type="evidence" value="ECO:0007669"/>
    <property type="project" value="TreeGrafter"/>
</dbReference>
<dbReference type="HOGENOM" id="CLU_038849_0_0_1"/>
<keyword evidence="7" id="KW-1185">Reference proteome</keyword>
<feature type="compositionally biased region" description="Acidic residues" evidence="4">
    <location>
        <begin position="332"/>
        <end position="344"/>
    </location>
</feature>
<dbReference type="InterPro" id="IPR007148">
    <property type="entry name" value="SSU_processome_Utp12"/>
</dbReference>
<feature type="compositionally biased region" description="Acidic residues" evidence="4">
    <location>
        <begin position="57"/>
        <end position="86"/>
    </location>
</feature>
<comment type="subcellular location">
    <subcellularLocation>
        <location evidence="1">Nucleus</location>
    </subcellularLocation>
</comment>
<feature type="compositionally biased region" description="Acidic residues" evidence="4">
    <location>
        <begin position="102"/>
        <end position="112"/>
    </location>
</feature>
<comment type="similarity">
    <text evidence="3">Belongs to the UTP5 family.</text>
</comment>
<sequence length="423" mass="46232">MSTKRKLAAKLGQPMLKASAKLPGKSAVDESRTVVLGAGRAPMTTASGLVEISNSSAEDEDHEEEEPSEEEDDVAEEEPEDIDEEPSQERESESAAEAADVSMDDAPEAAEGELAEPSFGDLVRAHASEPIDVVGAFDAASPGDEAYPKAVQVQPPSGASLGTVLSQALRTNDVSMLESCLHTTDLNTIRATIQRLDSPLAGTLLQKLAERLHRRPGRAGSLMVWVQWTLVTHGGYLATQKDLVKKLAELNRVLDERAKGLQSLLSLKGKLDMLEAQMEMRRAMQSQRRQAEEDDDEEDVIYVEGEESEEEEGKEGETEMRKPKRLARNGDLEDISDGESEVSEDIPLANGVGDSEDEESESSEDDDDDNLIDDEAEETDEDEADENEVDHDDQDEEVEDEESDEAGAPPPKMQRTSLSSRKR</sequence>
<gene>
    <name evidence="6" type="ORF">OIDMADRAFT_178424</name>
</gene>
<feature type="compositionally biased region" description="Acidic residues" evidence="4">
    <location>
        <begin position="292"/>
        <end position="314"/>
    </location>
</feature>
<dbReference type="GO" id="GO:0000462">
    <property type="term" value="P:maturation of SSU-rRNA from tricistronic rRNA transcript (SSU-rRNA, 5.8S rRNA, LSU-rRNA)"/>
    <property type="evidence" value="ECO:0007669"/>
    <property type="project" value="TreeGrafter"/>
</dbReference>
<evidence type="ECO:0000313" key="6">
    <source>
        <dbReference type="EMBL" id="KIN02477.1"/>
    </source>
</evidence>
<evidence type="ECO:0000259" key="5">
    <source>
        <dbReference type="Pfam" id="PF04003"/>
    </source>
</evidence>
<proteinExistence type="inferred from homology"/>
<evidence type="ECO:0000313" key="7">
    <source>
        <dbReference type="Proteomes" id="UP000054321"/>
    </source>
</evidence>